<name>A0AA40K6E8_9PEZI</name>
<dbReference type="Proteomes" id="UP001172159">
    <property type="component" value="Unassembled WGS sequence"/>
</dbReference>
<protein>
    <submittedName>
        <fullName evidence="5">Mss4-like protein</fullName>
    </submittedName>
</protein>
<organism evidence="5 6">
    <name type="scientific">Apiosordaria backusii</name>
    <dbReference type="NCBI Taxonomy" id="314023"/>
    <lineage>
        <taxon>Eukaryota</taxon>
        <taxon>Fungi</taxon>
        <taxon>Dikarya</taxon>
        <taxon>Ascomycota</taxon>
        <taxon>Pezizomycotina</taxon>
        <taxon>Sordariomycetes</taxon>
        <taxon>Sordariomycetidae</taxon>
        <taxon>Sordariales</taxon>
        <taxon>Lasiosphaeriaceae</taxon>
        <taxon>Apiosordaria</taxon>
    </lineage>
</organism>
<evidence type="ECO:0000313" key="5">
    <source>
        <dbReference type="EMBL" id="KAK0747718.1"/>
    </source>
</evidence>
<feature type="domain" description="CENP-V/GFA" evidence="4">
    <location>
        <begin position="23"/>
        <end position="144"/>
    </location>
</feature>
<gene>
    <name evidence="5" type="ORF">B0T21DRAFT_354950</name>
</gene>
<evidence type="ECO:0000259" key="4">
    <source>
        <dbReference type="PROSITE" id="PS51891"/>
    </source>
</evidence>
<dbReference type="InterPro" id="IPR011057">
    <property type="entry name" value="Mss4-like_sf"/>
</dbReference>
<dbReference type="InterPro" id="IPR052355">
    <property type="entry name" value="CENP-V-like"/>
</dbReference>
<keyword evidence="2" id="KW-0479">Metal-binding</keyword>
<dbReference type="SUPFAM" id="SSF51316">
    <property type="entry name" value="Mss4-like"/>
    <property type="match status" value="1"/>
</dbReference>
<sequence>MTTPATEETHSNKNEVLNEETTYPCSCHCGSITFTATLSPPLPEQQVIECNCSICRRAGYLLVFTPKNNVKFQNDSQTRLSKYRFNSKQVDHLFCGYCGSSLGIDFRDFRQGGYGISVRAFDNVDLDKLTYQKKDGKAVIPPYSDLSGVQWGLDNAEKEVKVNNQAEGI</sequence>
<dbReference type="GO" id="GO:0016846">
    <property type="term" value="F:carbon-sulfur lyase activity"/>
    <property type="evidence" value="ECO:0007669"/>
    <property type="project" value="InterPro"/>
</dbReference>
<reference evidence="5" key="1">
    <citation type="submission" date="2023-06" db="EMBL/GenBank/DDBJ databases">
        <title>Genome-scale phylogeny and comparative genomics of the fungal order Sordariales.</title>
        <authorList>
            <consortium name="Lawrence Berkeley National Laboratory"/>
            <person name="Hensen N."/>
            <person name="Bonometti L."/>
            <person name="Westerberg I."/>
            <person name="Brannstrom I.O."/>
            <person name="Guillou S."/>
            <person name="Cros-Aarteil S."/>
            <person name="Calhoun S."/>
            <person name="Haridas S."/>
            <person name="Kuo A."/>
            <person name="Mondo S."/>
            <person name="Pangilinan J."/>
            <person name="Riley R."/>
            <person name="Labutti K."/>
            <person name="Andreopoulos B."/>
            <person name="Lipzen A."/>
            <person name="Chen C."/>
            <person name="Yanf M."/>
            <person name="Daum C."/>
            <person name="Ng V."/>
            <person name="Clum A."/>
            <person name="Steindorff A."/>
            <person name="Ohm R."/>
            <person name="Martin F."/>
            <person name="Silar P."/>
            <person name="Natvig D."/>
            <person name="Lalanne C."/>
            <person name="Gautier V."/>
            <person name="Ament-Velasquez S.L."/>
            <person name="Kruys A."/>
            <person name="Hutchinson M.I."/>
            <person name="Powell A.J."/>
            <person name="Barry K."/>
            <person name="Miller A.N."/>
            <person name="Grigoriev I.V."/>
            <person name="Debuchy R."/>
            <person name="Gladieux P."/>
            <person name="Thoren M.H."/>
            <person name="Johannesson H."/>
        </authorList>
    </citation>
    <scope>NUCLEOTIDE SEQUENCE</scope>
    <source>
        <strain evidence="5">CBS 540.89</strain>
    </source>
</reference>
<dbReference type="GO" id="GO:0046872">
    <property type="term" value="F:metal ion binding"/>
    <property type="evidence" value="ECO:0007669"/>
    <property type="project" value="UniProtKB-KW"/>
</dbReference>
<keyword evidence="6" id="KW-1185">Reference proteome</keyword>
<dbReference type="PROSITE" id="PS51891">
    <property type="entry name" value="CENP_V_GFA"/>
    <property type="match status" value="1"/>
</dbReference>
<accession>A0AA40K6E8</accession>
<proteinExistence type="inferred from homology"/>
<dbReference type="Gene3D" id="2.170.150.70">
    <property type="match status" value="1"/>
</dbReference>
<evidence type="ECO:0000256" key="2">
    <source>
        <dbReference type="ARBA" id="ARBA00022723"/>
    </source>
</evidence>
<dbReference type="AlphaFoldDB" id="A0AA40K6E8"/>
<dbReference type="PANTHER" id="PTHR28620">
    <property type="entry name" value="CENTROMERE PROTEIN V"/>
    <property type="match status" value="1"/>
</dbReference>
<keyword evidence="3" id="KW-0862">Zinc</keyword>
<comment type="similarity">
    <text evidence="1">Belongs to the Gfa family.</text>
</comment>
<dbReference type="Pfam" id="PF04828">
    <property type="entry name" value="GFA"/>
    <property type="match status" value="1"/>
</dbReference>
<evidence type="ECO:0000256" key="3">
    <source>
        <dbReference type="ARBA" id="ARBA00022833"/>
    </source>
</evidence>
<comment type="caution">
    <text evidence="5">The sequence shown here is derived from an EMBL/GenBank/DDBJ whole genome shotgun (WGS) entry which is preliminary data.</text>
</comment>
<evidence type="ECO:0000313" key="6">
    <source>
        <dbReference type="Proteomes" id="UP001172159"/>
    </source>
</evidence>
<dbReference type="PANTHER" id="PTHR28620:SF1">
    <property type="entry name" value="CENP-V_GFA DOMAIN-CONTAINING PROTEIN"/>
    <property type="match status" value="1"/>
</dbReference>
<dbReference type="InterPro" id="IPR006913">
    <property type="entry name" value="CENP-V/GFA"/>
</dbReference>
<dbReference type="EMBL" id="JAUKTV010000001">
    <property type="protein sequence ID" value="KAK0747718.1"/>
    <property type="molecule type" value="Genomic_DNA"/>
</dbReference>
<evidence type="ECO:0000256" key="1">
    <source>
        <dbReference type="ARBA" id="ARBA00005495"/>
    </source>
</evidence>